<dbReference type="InterPro" id="IPR013766">
    <property type="entry name" value="Thioredoxin_domain"/>
</dbReference>
<dbReference type="RefSeq" id="WP_110047020.1">
    <property type="nucleotide sequence ID" value="NZ_CP054613.1"/>
</dbReference>
<proteinExistence type="predicted"/>
<comment type="caution">
    <text evidence="2">The sequence shown here is derived from an EMBL/GenBank/DDBJ whole genome shotgun (WGS) entry which is preliminary data.</text>
</comment>
<keyword evidence="3" id="KW-1185">Reference proteome</keyword>
<dbReference type="Proteomes" id="UP000246635">
    <property type="component" value="Unassembled WGS sequence"/>
</dbReference>
<accession>A0A2V2YL07</accession>
<feature type="domain" description="Thioredoxin" evidence="1">
    <location>
        <begin position="14"/>
        <end position="94"/>
    </location>
</feature>
<reference evidence="2 3" key="1">
    <citation type="submission" date="2018-05" db="EMBL/GenBank/DDBJ databases">
        <title>Genomic Encyclopedia of Type Strains, Phase III (KMG-III): the genomes of soil and plant-associated and newly described type strains.</title>
        <authorList>
            <person name="Whitman W."/>
        </authorList>
    </citation>
    <scope>NUCLEOTIDE SEQUENCE [LARGE SCALE GENOMIC DNA]</scope>
    <source>
        <strain evidence="2 3">CECT 5696</strain>
    </source>
</reference>
<evidence type="ECO:0000313" key="3">
    <source>
        <dbReference type="Proteomes" id="UP000246635"/>
    </source>
</evidence>
<dbReference type="Pfam" id="PF00085">
    <property type="entry name" value="Thioredoxin"/>
    <property type="match status" value="1"/>
</dbReference>
<evidence type="ECO:0000259" key="1">
    <source>
        <dbReference type="Pfam" id="PF00085"/>
    </source>
</evidence>
<dbReference type="AlphaFoldDB" id="A0A2V2YL07"/>
<evidence type="ECO:0000313" key="2">
    <source>
        <dbReference type="EMBL" id="PWV93828.1"/>
    </source>
</evidence>
<dbReference type="Gene3D" id="3.40.30.10">
    <property type="entry name" value="Glutaredoxin"/>
    <property type="match status" value="1"/>
</dbReference>
<organism evidence="2 3">
    <name type="scientific">Paenibacillus cellulosilyticus</name>
    <dbReference type="NCBI Taxonomy" id="375489"/>
    <lineage>
        <taxon>Bacteria</taxon>
        <taxon>Bacillati</taxon>
        <taxon>Bacillota</taxon>
        <taxon>Bacilli</taxon>
        <taxon>Bacillales</taxon>
        <taxon>Paenibacillaceae</taxon>
        <taxon>Paenibacillus</taxon>
    </lineage>
</organism>
<dbReference type="CDD" id="cd02947">
    <property type="entry name" value="TRX_family"/>
    <property type="match status" value="1"/>
</dbReference>
<dbReference type="SUPFAM" id="SSF52833">
    <property type="entry name" value="Thioredoxin-like"/>
    <property type="match status" value="1"/>
</dbReference>
<dbReference type="InterPro" id="IPR036249">
    <property type="entry name" value="Thioredoxin-like_sf"/>
</dbReference>
<protein>
    <submittedName>
        <fullName evidence="2">Thioredoxin</fullName>
    </submittedName>
</protein>
<name>A0A2V2YL07_9BACL</name>
<sequence length="100" mass="11151">MIRTIESLHHFKEVTSGSALVEFGDSNSFVCNELDCVLQELSEDTGFPIYKVNVDLLPEVAQELRIVEVPVTFVYKAGKLSSGFIGVRSAEMIRSQHLYA</sequence>
<gene>
    <name evidence="2" type="ORF">DFQ01_13468</name>
</gene>
<dbReference type="EMBL" id="QGTQ01000034">
    <property type="protein sequence ID" value="PWV93828.1"/>
    <property type="molecule type" value="Genomic_DNA"/>
</dbReference>